<evidence type="ECO:0000256" key="1">
    <source>
        <dbReference type="SAM" id="Phobius"/>
    </source>
</evidence>
<keyword evidence="1" id="KW-1133">Transmembrane helix</keyword>
<dbReference type="AlphaFoldDB" id="A0A221UZW8"/>
<proteinExistence type="predicted"/>
<evidence type="ECO:0000313" key="3">
    <source>
        <dbReference type="Proteomes" id="UP000204551"/>
    </source>
</evidence>
<dbReference type="RefSeq" id="WP_093979292.1">
    <property type="nucleotide sequence ID" value="NZ_CP022515.1"/>
</dbReference>
<feature type="transmembrane region" description="Helical" evidence="1">
    <location>
        <begin position="57"/>
        <end position="74"/>
    </location>
</feature>
<keyword evidence="1" id="KW-0812">Transmembrane</keyword>
<dbReference type="KEGG" id="aalg:AREALGSMS7_03484"/>
<reference evidence="2 3" key="1">
    <citation type="submission" date="2017-07" db="EMBL/GenBank/DDBJ databases">
        <title>Genome Sequence of Arenibacter algicola Strain SMS7 Isolated from a culture of the Diatom Skeletonema marinoi.</title>
        <authorList>
            <person name="Topel M."/>
            <person name="Pinder M.I.M."/>
            <person name="Johansson O.N."/>
            <person name="Kourtchenko O."/>
            <person name="Godhe A."/>
            <person name="Clarke A.K."/>
        </authorList>
    </citation>
    <scope>NUCLEOTIDE SEQUENCE [LARGE SCALE GENOMIC DNA]</scope>
    <source>
        <strain evidence="2 3">SMS7</strain>
    </source>
</reference>
<protein>
    <submittedName>
        <fullName evidence="2">Molybdenum ABC transporter permease</fullName>
    </submittedName>
</protein>
<gene>
    <name evidence="2" type="ORF">AREALGSMS7_03484</name>
</gene>
<name>A0A221UZW8_9FLAO</name>
<organism evidence="2 3">
    <name type="scientific">Arenibacter algicola</name>
    <dbReference type="NCBI Taxonomy" id="616991"/>
    <lineage>
        <taxon>Bacteria</taxon>
        <taxon>Pseudomonadati</taxon>
        <taxon>Bacteroidota</taxon>
        <taxon>Flavobacteriia</taxon>
        <taxon>Flavobacteriales</taxon>
        <taxon>Flavobacteriaceae</taxon>
        <taxon>Arenibacter</taxon>
    </lineage>
</organism>
<keyword evidence="1" id="KW-0472">Membrane</keyword>
<evidence type="ECO:0000313" key="2">
    <source>
        <dbReference type="EMBL" id="ASO06905.1"/>
    </source>
</evidence>
<dbReference type="EMBL" id="CP022515">
    <property type="protein sequence ID" value="ASO06905.1"/>
    <property type="molecule type" value="Genomic_DNA"/>
</dbReference>
<accession>A0A221UZW8</accession>
<sequence>MDKPSLVLGIIAMVIGIGLRYWINRRKFYRRSVAGLEGFSSYEKSVFVRFLERIGKWVAYLLIIIGLLCLWTSTRVEKDEKKVQQQQEIARHSTPNVKI</sequence>
<dbReference type="Proteomes" id="UP000204551">
    <property type="component" value="Chromosome"/>
</dbReference>
<feature type="transmembrane region" description="Helical" evidence="1">
    <location>
        <begin position="6"/>
        <end position="23"/>
    </location>
</feature>